<dbReference type="OrthoDB" id="2819999at2"/>
<dbReference type="STRING" id="930129.SAMN05216352_108164"/>
<organism evidence="1 2">
    <name type="scientific">Alteribacillus bidgolensis</name>
    <dbReference type="NCBI Taxonomy" id="930129"/>
    <lineage>
        <taxon>Bacteria</taxon>
        <taxon>Bacillati</taxon>
        <taxon>Bacillota</taxon>
        <taxon>Bacilli</taxon>
        <taxon>Bacillales</taxon>
        <taxon>Bacillaceae</taxon>
        <taxon>Alteribacillus</taxon>
    </lineage>
</organism>
<dbReference type="EMBL" id="FNDU01000008">
    <property type="protein sequence ID" value="SDI50921.1"/>
    <property type="molecule type" value="Genomic_DNA"/>
</dbReference>
<dbReference type="RefSeq" id="WP_091586070.1">
    <property type="nucleotide sequence ID" value="NZ_FNDU01000008.1"/>
</dbReference>
<proteinExistence type="predicted"/>
<accession>A0A1G8L5S2</accession>
<gene>
    <name evidence="1" type="ORF">SAMN05216352_108164</name>
</gene>
<dbReference type="Proteomes" id="UP000199017">
    <property type="component" value="Unassembled WGS sequence"/>
</dbReference>
<name>A0A1G8L5S2_9BACI</name>
<evidence type="ECO:0000313" key="1">
    <source>
        <dbReference type="EMBL" id="SDI50921.1"/>
    </source>
</evidence>
<evidence type="ECO:0000313" key="2">
    <source>
        <dbReference type="Proteomes" id="UP000199017"/>
    </source>
</evidence>
<sequence length="259" mass="30627">MAMVFTRESKSKIYETFAVRQHEPVSYEIVYKPSEWLHKDSLTDFMENYGTFINAPSSDMTATFWANRYSRYIAFFHWAVAKGWDADTSLEMMKVYLCARPDKKEPAFEFYSSFEEGAHFTDKHSRQERLSAFYRNHASPLMHAFASAAGVRTRELWGQLYHTVPYFIHLAKVTESHNLQNRLMDDWHFITKEAAPSIFRENNFSFQFKVIPIPNPADDKPMYTKPTCCLAFKASDCYCYRCPRMKPKQRQKLYEQKKK</sequence>
<protein>
    <submittedName>
        <fullName evidence="1">Ferric iron reductase protein FhuF, involved in iron transport</fullName>
    </submittedName>
</protein>
<keyword evidence="2" id="KW-1185">Reference proteome</keyword>
<dbReference type="AlphaFoldDB" id="A0A1G8L5S2"/>
<reference evidence="1 2" key="1">
    <citation type="submission" date="2016-10" db="EMBL/GenBank/DDBJ databases">
        <authorList>
            <person name="de Groot N.N."/>
        </authorList>
    </citation>
    <scope>NUCLEOTIDE SEQUENCE [LARGE SCALE GENOMIC DNA]</scope>
    <source>
        <strain evidence="2">P4B,CCM 7963,CECT 7998,DSM 25260,IBRC-M 10614,KCTC 13821</strain>
    </source>
</reference>